<dbReference type="PROSITE" id="PS00107">
    <property type="entry name" value="PROTEIN_KINASE_ATP"/>
    <property type="match status" value="1"/>
</dbReference>
<evidence type="ECO:0000256" key="4">
    <source>
        <dbReference type="PROSITE-ProRule" id="PRU10141"/>
    </source>
</evidence>
<dbReference type="InterPro" id="IPR011009">
    <property type="entry name" value="Kinase-like_dom_sf"/>
</dbReference>
<evidence type="ECO:0000256" key="1">
    <source>
        <dbReference type="ARBA" id="ARBA00012513"/>
    </source>
</evidence>
<dbReference type="SMART" id="SM00220">
    <property type="entry name" value="S_TKc"/>
    <property type="match status" value="1"/>
</dbReference>
<dbReference type="EMBL" id="BAABUJ010000010">
    <property type="protein sequence ID" value="GAA5798550.1"/>
    <property type="molecule type" value="Genomic_DNA"/>
</dbReference>
<dbReference type="Pfam" id="PF00069">
    <property type="entry name" value="Pkinase"/>
    <property type="match status" value="1"/>
</dbReference>
<dbReference type="Gene3D" id="1.10.510.10">
    <property type="entry name" value="Transferase(Phosphotransferase) domain 1"/>
    <property type="match status" value="1"/>
</dbReference>
<evidence type="ECO:0000256" key="2">
    <source>
        <dbReference type="ARBA" id="ARBA00022741"/>
    </source>
</evidence>
<dbReference type="PROSITE" id="PS50011">
    <property type="entry name" value="PROTEIN_KINASE_DOM"/>
    <property type="match status" value="1"/>
</dbReference>
<feature type="domain" description="Protein kinase" evidence="6">
    <location>
        <begin position="67"/>
        <end position="367"/>
    </location>
</feature>
<dbReference type="InterPro" id="IPR000719">
    <property type="entry name" value="Prot_kinase_dom"/>
</dbReference>
<keyword evidence="8" id="KW-1185">Reference proteome</keyword>
<comment type="caution">
    <text evidence="7">The sequence shown here is derived from an EMBL/GenBank/DDBJ whole genome shotgun (WGS) entry which is preliminary data.</text>
</comment>
<dbReference type="PANTHER" id="PTHR11909">
    <property type="entry name" value="CASEIN KINASE-RELATED"/>
    <property type="match status" value="1"/>
</dbReference>
<evidence type="ECO:0000313" key="7">
    <source>
        <dbReference type="EMBL" id="GAA5798550.1"/>
    </source>
</evidence>
<feature type="region of interest" description="Disordered" evidence="5">
    <location>
        <begin position="558"/>
        <end position="625"/>
    </location>
</feature>
<dbReference type="InterPro" id="IPR050235">
    <property type="entry name" value="CK1_Ser-Thr_kinase"/>
</dbReference>
<keyword evidence="2 4" id="KW-0547">Nucleotide-binding</keyword>
<evidence type="ECO:0000313" key="8">
    <source>
        <dbReference type="Proteomes" id="UP001476247"/>
    </source>
</evidence>
<accession>A0ABP9XW10</accession>
<evidence type="ECO:0000259" key="6">
    <source>
        <dbReference type="PROSITE" id="PS50011"/>
    </source>
</evidence>
<keyword evidence="3 4" id="KW-0067">ATP-binding</keyword>
<protein>
    <recommendedName>
        <fullName evidence="1">non-specific serine/threonine protein kinase</fullName>
        <ecNumber evidence="1">2.7.11.1</ecNumber>
    </recommendedName>
</protein>
<dbReference type="PROSITE" id="PS00108">
    <property type="entry name" value="PROTEIN_KINASE_ST"/>
    <property type="match status" value="1"/>
</dbReference>
<feature type="region of interest" description="Disordered" evidence="5">
    <location>
        <begin position="490"/>
        <end position="544"/>
    </location>
</feature>
<feature type="compositionally biased region" description="Basic and acidic residues" evidence="5">
    <location>
        <begin position="398"/>
        <end position="417"/>
    </location>
</feature>
<evidence type="ECO:0000256" key="3">
    <source>
        <dbReference type="ARBA" id="ARBA00022840"/>
    </source>
</evidence>
<feature type="binding site" evidence="4">
    <location>
        <position position="96"/>
    </location>
    <ligand>
        <name>ATP</name>
        <dbReference type="ChEBI" id="CHEBI:30616"/>
    </ligand>
</feature>
<feature type="compositionally biased region" description="Low complexity" evidence="5">
    <location>
        <begin position="516"/>
        <end position="528"/>
    </location>
</feature>
<name>A0ABP9XW10_9FUNG</name>
<organism evidence="7 8">
    <name type="scientific">Helicostylum pulchrum</name>
    <dbReference type="NCBI Taxonomy" id="562976"/>
    <lineage>
        <taxon>Eukaryota</taxon>
        <taxon>Fungi</taxon>
        <taxon>Fungi incertae sedis</taxon>
        <taxon>Mucoromycota</taxon>
        <taxon>Mucoromycotina</taxon>
        <taxon>Mucoromycetes</taxon>
        <taxon>Mucorales</taxon>
        <taxon>Mucorineae</taxon>
        <taxon>Mucoraceae</taxon>
        <taxon>Helicostylum</taxon>
    </lineage>
</organism>
<dbReference type="InterPro" id="IPR008271">
    <property type="entry name" value="Ser/Thr_kinase_AS"/>
</dbReference>
<evidence type="ECO:0000256" key="5">
    <source>
        <dbReference type="SAM" id="MobiDB-lite"/>
    </source>
</evidence>
<reference evidence="7 8" key="1">
    <citation type="submission" date="2024-04" db="EMBL/GenBank/DDBJ databases">
        <title>genome sequences of Mucor flavus KT1a and Helicostylum pulchrum KT1b strains isolation_sourced from the surface of a dry-aged beef.</title>
        <authorList>
            <person name="Toyotome T."/>
            <person name="Hosono M."/>
            <person name="Torimaru M."/>
            <person name="Fukuda K."/>
            <person name="Mikami N."/>
        </authorList>
    </citation>
    <scope>NUCLEOTIDE SEQUENCE [LARGE SCALE GENOMIC DNA]</scope>
    <source>
        <strain evidence="7 8">KT1b</strain>
    </source>
</reference>
<gene>
    <name evidence="7" type="ORF">HPULCUR_003955</name>
</gene>
<feature type="region of interest" description="Disordered" evidence="5">
    <location>
        <begin position="398"/>
        <end position="449"/>
    </location>
</feature>
<dbReference type="SUPFAM" id="SSF56112">
    <property type="entry name" value="Protein kinase-like (PK-like)"/>
    <property type="match status" value="1"/>
</dbReference>
<sequence length="625" mass="71078">MTSPFHIRQSSQRPAAYLSRSVDKNYTKASPCNNSNNSTLGLECSSFNSNRTDLSVNSRDVIIAEQWLVLGRIGEGSFGEVFEVEDIGTGRHYAIKREPLKMRHPQIKHESIIYDAIAGGPGIPQCHWHGQHEGFDCIVIDLLGPNLNQLREATKTFSLPVVVDFGCQMLAILEHIHKRGLVYRDVKPDNFLFSSKCFLPEAEMIEIPDDHGMPHIKYIQPPCEEVFRKWNEPHPKLYIVDFGLTTWWRNPETDKPYPEAKKNIKNKTGTARYASLNVHRGKPHSRRDDIESLGYLLLDLIFGTLPWTGIQARNSRAGWDRMRQIKEDTFMSDLCAGLPQGLLEFIEHARKIKFLEEPNYPLLRQFLEGSINNGRYSETVKSPFGGHTERKWMQVIDKDTTPLTREDMPRPNREDMSRPNVNKNTSRNHNEPHHYNNHHNSKIDTLPRQRRSSYNNTTLKHGHDDHGVFDMDDLSNNLPPVSEANFKQRPFGTPSPRIGNHPPRVNSGGGGGVSGGVNINYNNNGNNRRSSREYGQDTAAVSGPSSFQKLIARTRKKQKKVGWNSHKHDEAPWIPETDWDTKPADNPDVNVVHASWGDNKDKDVGGWGAEEEGSWASKVEKPWDC</sequence>
<dbReference type="EC" id="2.7.11.1" evidence="1"/>
<proteinExistence type="predicted"/>
<dbReference type="Proteomes" id="UP001476247">
    <property type="component" value="Unassembled WGS sequence"/>
</dbReference>
<dbReference type="InterPro" id="IPR017441">
    <property type="entry name" value="Protein_kinase_ATP_BS"/>
</dbReference>